<dbReference type="Proteomes" id="UP000280395">
    <property type="component" value="Unassembled WGS sequence"/>
</dbReference>
<sequence length="66" mass="7806">MDVCVDILIYTLRRVGTGHQLRLLHREGAFEFLKCFLNIPTWPHFQLDPGNARGLWWKCLVGLRKR</sequence>
<name>A0A3M5UR26_PSESX</name>
<evidence type="ECO:0000313" key="2">
    <source>
        <dbReference type="Proteomes" id="UP000280395"/>
    </source>
</evidence>
<comment type="caution">
    <text evidence="1">The sequence shown here is derived from an EMBL/GenBank/DDBJ whole genome shotgun (WGS) entry which is preliminary data.</text>
</comment>
<proteinExistence type="predicted"/>
<gene>
    <name evidence="1" type="ORF">ALP29_200212</name>
</gene>
<protein>
    <submittedName>
        <fullName evidence="1">Uncharacterized protein</fullName>
    </submittedName>
</protein>
<dbReference type="AlphaFoldDB" id="A0A3M5UR26"/>
<evidence type="ECO:0000313" key="1">
    <source>
        <dbReference type="EMBL" id="RMU47993.1"/>
    </source>
</evidence>
<accession>A0A3M5UR26</accession>
<reference evidence="1 2" key="1">
    <citation type="submission" date="2018-08" db="EMBL/GenBank/DDBJ databases">
        <title>Recombination of ecologically and evolutionarily significant loci maintains genetic cohesion in the Pseudomonas syringae species complex.</title>
        <authorList>
            <person name="Dillon M."/>
            <person name="Thakur S."/>
            <person name="Almeida R.N.D."/>
            <person name="Weir B.S."/>
            <person name="Guttman D.S."/>
        </authorList>
    </citation>
    <scope>NUCLEOTIDE SEQUENCE [LARGE SCALE GENOMIC DNA]</scope>
    <source>
        <strain evidence="1 2">ICMP 14479</strain>
    </source>
</reference>
<dbReference type="EMBL" id="RBUA01001181">
    <property type="protein sequence ID" value="RMU47993.1"/>
    <property type="molecule type" value="Genomic_DNA"/>
</dbReference>
<organism evidence="1 2">
    <name type="scientific">Pseudomonas syringae pv. avii</name>
    <dbReference type="NCBI Taxonomy" id="663959"/>
    <lineage>
        <taxon>Bacteria</taxon>
        <taxon>Pseudomonadati</taxon>
        <taxon>Pseudomonadota</taxon>
        <taxon>Gammaproteobacteria</taxon>
        <taxon>Pseudomonadales</taxon>
        <taxon>Pseudomonadaceae</taxon>
        <taxon>Pseudomonas</taxon>
        <taxon>Pseudomonas syringae</taxon>
    </lineage>
</organism>